<sequence>MTSEKLCDRLKSLILEPCVEHSLPSLRPLIQVVRSEEYAAKGPGGVSFDSKSPDDDGDDDGDDGPPPIIFQTKPIARQKPFSPSRCDGQCTSETPSLAEQLLAEATLAKGKQQRLQEQKDRQRAKKSNFGLKKGFLNSLSSKKDNSKMKIDAGKDQSNSKLLSDKYQRDAAVEEQKGERQKNLIYELDSNGNIIPLPCNRQSPSHNINNQLHLPEVQSSIISHLQSNSAQWATSDLVDTIIKSHPKLARGMYDPRYTAALQNMQTNPKETMELLKETSPDIVEWLMEFCSVIGDHFLQMGEVRDGKECRVNEGERWEGAKVREMGPLEKKALERHQQMQAKDNESNRDFRNASPSNEMDNQVASILASEELRSILMDPVIQEIMEECSTGNKLRHYMTHEEFGPKLRMLMEAGLIRLA</sequence>
<accession>A0ABD3SPU9</accession>
<organism evidence="2 3">
    <name type="scientific">Cyclostephanos tholiformis</name>
    <dbReference type="NCBI Taxonomy" id="382380"/>
    <lineage>
        <taxon>Eukaryota</taxon>
        <taxon>Sar</taxon>
        <taxon>Stramenopiles</taxon>
        <taxon>Ochrophyta</taxon>
        <taxon>Bacillariophyta</taxon>
        <taxon>Coscinodiscophyceae</taxon>
        <taxon>Thalassiosirophycidae</taxon>
        <taxon>Stephanodiscales</taxon>
        <taxon>Stephanodiscaceae</taxon>
        <taxon>Cyclostephanos</taxon>
    </lineage>
</organism>
<name>A0ABD3SPU9_9STRA</name>
<evidence type="ECO:0000313" key="2">
    <source>
        <dbReference type="EMBL" id="KAL3826243.1"/>
    </source>
</evidence>
<gene>
    <name evidence="2" type="ORF">ACHAXA_006271</name>
</gene>
<proteinExistence type="predicted"/>
<dbReference type="EMBL" id="JALLPB020000025">
    <property type="protein sequence ID" value="KAL3826243.1"/>
    <property type="molecule type" value="Genomic_DNA"/>
</dbReference>
<feature type="compositionally biased region" description="Basic and acidic residues" evidence="1">
    <location>
        <begin position="141"/>
        <end position="154"/>
    </location>
</feature>
<dbReference type="Proteomes" id="UP001530377">
    <property type="component" value="Unassembled WGS sequence"/>
</dbReference>
<evidence type="ECO:0008006" key="4">
    <source>
        <dbReference type="Google" id="ProtNLM"/>
    </source>
</evidence>
<feature type="compositionally biased region" description="Basic and acidic residues" evidence="1">
    <location>
        <begin position="162"/>
        <end position="177"/>
    </location>
</feature>
<evidence type="ECO:0000313" key="3">
    <source>
        <dbReference type="Proteomes" id="UP001530377"/>
    </source>
</evidence>
<feature type="region of interest" description="Disordered" evidence="1">
    <location>
        <begin position="334"/>
        <end position="358"/>
    </location>
</feature>
<evidence type="ECO:0000256" key="1">
    <source>
        <dbReference type="SAM" id="MobiDB-lite"/>
    </source>
</evidence>
<dbReference type="AlphaFoldDB" id="A0ABD3SPU9"/>
<keyword evidence="3" id="KW-1185">Reference proteome</keyword>
<reference evidence="2 3" key="1">
    <citation type="submission" date="2024-10" db="EMBL/GenBank/DDBJ databases">
        <title>Updated reference genomes for cyclostephanoid diatoms.</title>
        <authorList>
            <person name="Roberts W.R."/>
            <person name="Alverson A.J."/>
        </authorList>
    </citation>
    <scope>NUCLEOTIDE SEQUENCE [LARGE SCALE GENOMIC DNA]</scope>
    <source>
        <strain evidence="2 3">AJA228-03</strain>
    </source>
</reference>
<feature type="region of interest" description="Disordered" evidence="1">
    <location>
        <begin position="109"/>
        <end position="177"/>
    </location>
</feature>
<feature type="region of interest" description="Disordered" evidence="1">
    <location>
        <begin position="39"/>
        <end position="92"/>
    </location>
</feature>
<comment type="caution">
    <text evidence="2">The sequence shown here is derived from an EMBL/GenBank/DDBJ whole genome shotgun (WGS) entry which is preliminary data.</text>
</comment>
<protein>
    <recommendedName>
        <fullName evidence="4">STI1 domain-containing protein</fullName>
    </recommendedName>
</protein>
<feature type="compositionally biased region" description="Basic and acidic residues" evidence="1">
    <location>
        <begin position="334"/>
        <end position="350"/>
    </location>
</feature>
<dbReference type="Gene3D" id="1.10.260.100">
    <property type="match status" value="2"/>
</dbReference>